<dbReference type="Proteomes" id="UP000295632">
    <property type="component" value="Unassembled WGS sequence"/>
</dbReference>
<reference evidence="1 2" key="1">
    <citation type="submission" date="2019-03" db="EMBL/GenBank/DDBJ databases">
        <title>Genomic Encyclopedia of Type Strains, Phase IV (KMG-IV): sequencing the most valuable type-strain genomes for metagenomic binning, comparative biology and taxonomic classification.</title>
        <authorList>
            <person name="Goeker M."/>
        </authorList>
    </citation>
    <scope>NUCLEOTIDE SEQUENCE [LARGE SCALE GENOMIC DNA]</scope>
    <source>
        <strain evidence="1 2">DSM 28697</strain>
    </source>
</reference>
<dbReference type="AlphaFoldDB" id="A0A4R6U9V2"/>
<gene>
    <name evidence="1" type="ORF">EV213_10342</name>
</gene>
<dbReference type="OrthoDB" id="2691759at2"/>
<keyword evidence="2" id="KW-1185">Reference proteome</keyword>
<comment type="caution">
    <text evidence="1">The sequence shown here is derived from an EMBL/GenBank/DDBJ whole genome shotgun (WGS) entry which is preliminary data.</text>
</comment>
<sequence length="95" mass="11189">MDTQLATCEYVRWQHHLSVEGKQVKEYRHTLFLLPDRIQSDEIECFLTDIFDVSYRMTSSDVGFLYIHTTEGIVSLYINEPPHPFINAFHTTTHL</sequence>
<evidence type="ECO:0000313" key="1">
    <source>
        <dbReference type="EMBL" id="TDQ41465.1"/>
    </source>
</evidence>
<evidence type="ECO:0000313" key="2">
    <source>
        <dbReference type="Proteomes" id="UP000295632"/>
    </source>
</evidence>
<dbReference type="RefSeq" id="WP_133579343.1">
    <property type="nucleotide sequence ID" value="NZ_SNYJ01000003.1"/>
</dbReference>
<accession>A0A4R6U9V2</accession>
<protein>
    <submittedName>
        <fullName evidence="1">Uncharacterized protein</fullName>
    </submittedName>
</protein>
<dbReference type="EMBL" id="SNYJ01000003">
    <property type="protein sequence ID" value="TDQ41465.1"/>
    <property type="molecule type" value="Genomic_DNA"/>
</dbReference>
<proteinExistence type="predicted"/>
<organism evidence="1 2">
    <name type="scientific">Aureibacillus halotolerans</name>
    <dbReference type="NCBI Taxonomy" id="1508390"/>
    <lineage>
        <taxon>Bacteria</taxon>
        <taxon>Bacillati</taxon>
        <taxon>Bacillota</taxon>
        <taxon>Bacilli</taxon>
        <taxon>Bacillales</taxon>
        <taxon>Bacillaceae</taxon>
        <taxon>Aureibacillus</taxon>
    </lineage>
</organism>
<name>A0A4R6U9V2_9BACI</name>